<dbReference type="EMBL" id="BA000002">
    <property type="protein sequence ID" value="BAF34794.1"/>
    <property type="molecule type" value="Genomic_DNA"/>
</dbReference>
<name>Q05E07_AERPE</name>
<dbReference type="EnsemblBacteria" id="BAF34794">
    <property type="protein sequence ID" value="BAF34794"/>
    <property type="gene ID" value="APE_1473a"/>
</dbReference>
<dbReference type="Proteomes" id="UP000002518">
    <property type="component" value="Chromosome"/>
</dbReference>
<dbReference type="eggNOG" id="arCOG10177">
    <property type="taxonomic scope" value="Archaea"/>
</dbReference>
<accession>Q05E07</accession>
<organism evidence="1 2">
    <name type="scientific">Aeropyrum pernix (strain ATCC 700893 / DSM 11879 / JCM 9820 / NBRC 100138 / K1)</name>
    <dbReference type="NCBI Taxonomy" id="272557"/>
    <lineage>
        <taxon>Archaea</taxon>
        <taxon>Thermoproteota</taxon>
        <taxon>Thermoprotei</taxon>
        <taxon>Desulfurococcales</taxon>
        <taxon>Desulfurococcaceae</taxon>
        <taxon>Aeropyrum</taxon>
    </lineage>
</organism>
<keyword evidence="2" id="KW-1185">Reference proteome</keyword>
<sequence length="102" mass="12353">MGFGNQKRVSGRGSCSMCFHWSPHALYPYVGYCRLHRTVTFDDYWCEDFREMRVEKGGFYWCLTCRTRLSWEEAAEHFKRGHRVYRSAYLEPDIREEIYDAF</sequence>
<reference evidence="1 2" key="1">
    <citation type="journal article" date="1999" name="DNA Res.">
        <title>Complete genome sequence of an aerobic hyper-thermophilic crenarchaeon, Aeropyrum pernix K1.</title>
        <authorList>
            <person name="Kawarabayasi Y."/>
            <person name="Hino Y."/>
            <person name="Horikawa H."/>
            <person name="Yamazaki S."/>
            <person name="Haikawa Y."/>
            <person name="Jin-no K."/>
            <person name="Takahashi M."/>
            <person name="Sekine M."/>
            <person name="Baba S."/>
            <person name="Ankai A."/>
            <person name="Kosugi H."/>
            <person name="Hosoyama A."/>
            <person name="Fukui S."/>
            <person name="Nagai Y."/>
            <person name="Nishijima K."/>
            <person name="Nakazawa H."/>
            <person name="Takamiya M."/>
            <person name="Masuda S."/>
            <person name="Funahashi T."/>
            <person name="Tanaka T."/>
            <person name="Kudoh Y."/>
            <person name="Yamazaki J."/>
            <person name="Kushida N."/>
            <person name="Oguchi A."/>
            <person name="Aoki K."/>
            <person name="Kubota K."/>
            <person name="Nakamura Y."/>
            <person name="Nomura N."/>
            <person name="Sako Y."/>
            <person name="Kikuchi H."/>
        </authorList>
    </citation>
    <scope>NUCLEOTIDE SEQUENCE [LARGE SCALE GENOMIC DNA]</scope>
    <source>
        <strain evidence="2">ATCC 700893 / DSM 11879 / JCM 9820 / NBRC 100138 / K1</strain>
    </source>
</reference>
<dbReference type="AlphaFoldDB" id="Q05E07"/>
<evidence type="ECO:0000313" key="1">
    <source>
        <dbReference type="EMBL" id="BAF34794.1"/>
    </source>
</evidence>
<protein>
    <submittedName>
        <fullName evidence="1">Uncharacterized protein</fullName>
    </submittedName>
</protein>
<proteinExistence type="predicted"/>
<gene>
    <name evidence="1" type="ordered locus">APE_1473a</name>
</gene>
<dbReference type="KEGG" id="ape:APE_1473a"/>
<dbReference type="STRING" id="272557.APE_1473a"/>
<evidence type="ECO:0000313" key="2">
    <source>
        <dbReference type="Proteomes" id="UP000002518"/>
    </source>
</evidence>